<dbReference type="PANTHER" id="PTHR43386:SF23">
    <property type="entry name" value="ABC TRANSPORTER"/>
    <property type="match status" value="1"/>
</dbReference>
<evidence type="ECO:0000259" key="8">
    <source>
        <dbReference type="PROSITE" id="PS50928"/>
    </source>
</evidence>
<dbReference type="InterPro" id="IPR000515">
    <property type="entry name" value="MetI-like"/>
</dbReference>
<sequence length="293" mass="32260">MKDSQSPWFLFVQRFRKHTMALVGMVILVSITILVAFAPFFTTHDPMQQNLLNRFQPPSATHWLGTDDLGRDLWARILYGGRISLSVGLLAMAVSITLGSLIGLLAGYFGGWVDSVLMRTTEIFLSIPRLFVLIALGMFLRSLDLSMFQAGSFIPIALVIGLLSWMGTARMVRASTLTVREREYVQACRALGGSHRRILLRHILPNIASPIIVSATLGLSGAIISESGLSYLGFGVQLPTPTWGNMLSNTQSQITTAPWAAIFPGFMIFLVVISINYIGDGLRDALDPRHHSR</sequence>
<dbReference type="FunCoup" id="A9WKA6">
    <property type="interactions" value="174"/>
</dbReference>
<dbReference type="InParanoid" id="A9WKA6"/>
<evidence type="ECO:0000313" key="9">
    <source>
        <dbReference type="EMBL" id="ABY35984.1"/>
    </source>
</evidence>
<feature type="transmembrane region" description="Helical" evidence="7">
    <location>
        <begin position="123"/>
        <end position="140"/>
    </location>
</feature>
<evidence type="ECO:0000256" key="5">
    <source>
        <dbReference type="ARBA" id="ARBA00022989"/>
    </source>
</evidence>
<organism evidence="9 10">
    <name type="scientific">Chloroflexus aurantiacus (strain ATCC 29366 / DSM 635 / J-10-fl)</name>
    <dbReference type="NCBI Taxonomy" id="324602"/>
    <lineage>
        <taxon>Bacteria</taxon>
        <taxon>Bacillati</taxon>
        <taxon>Chloroflexota</taxon>
        <taxon>Chloroflexia</taxon>
        <taxon>Chloroflexales</taxon>
        <taxon>Chloroflexineae</taxon>
        <taxon>Chloroflexaceae</taxon>
        <taxon>Chloroflexus</taxon>
    </lineage>
</organism>
<dbReference type="Gene3D" id="1.10.3720.10">
    <property type="entry name" value="MetI-like"/>
    <property type="match status" value="1"/>
</dbReference>
<evidence type="ECO:0000256" key="6">
    <source>
        <dbReference type="ARBA" id="ARBA00023136"/>
    </source>
</evidence>
<evidence type="ECO:0000313" key="10">
    <source>
        <dbReference type="Proteomes" id="UP000002008"/>
    </source>
</evidence>
<dbReference type="InterPro" id="IPR050366">
    <property type="entry name" value="BP-dependent_transpt_permease"/>
</dbReference>
<dbReference type="InterPro" id="IPR053523">
    <property type="entry name" value="Oligopeptide_permease_AppC"/>
</dbReference>
<dbReference type="InterPro" id="IPR025966">
    <property type="entry name" value="OppC_N"/>
</dbReference>
<dbReference type="GO" id="GO:0022857">
    <property type="term" value="F:transmembrane transporter activity"/>
    <property type="evidence" value="ECO:0000318"/>
    <property type="project" value="GO_Central"/>
</dbReference>
<feature type="transmembrane region" description="Helical" evidence="7">
    <location>
        <begin position="203"/>
        <end position="224"/>
    </location>
</feature>
<feature type="domain" description="ABC transmembrane type-1" evidence="8">
    <location>
        <begin position="81"/>
        <end position="279"/>
    </location>
</feature>
<dbReference type="PROSITE" id="PS50928">
    <property type="entry name" value="ABC_TM1"/>
    <property type="match status" value="1"/>
</dbReference>
<accession>A9WKA6</accession>
<dbReference type="CDD" id="cd06261">
    <property type="entry name" value="TM_PBP2"/>
    <property type="match status" value="1"/>
</dbReference>
<evidence type="ECO:0000256" key="3">
    <source>
        <dbReference type="ARBA" id="ARBA00022475"/>
    </source>
</evidence>
<name>A9WKA6_CHLAA</name>
<dbReference type="GO" id="GO:0005886">
    <property type="term" value="C:plasma membrane"/>
    <property type="evidence" value="ECO:0000318"/>
    <property type="project" value="GO_Central"/>
</dbReference>
<feature type="transmembrane region" description="Helical" evidence="7">
    <location>
        <begin position="21"/>
        <end position="41"/>
    </location>
</feature>
<dbReference type="PANTHER" id="PTHR43386">
    <property type="entry name" value="OLIGOPEPTIDE TRANSPORT SYSTEM PERMEASE PROTEIN APPC"/>
    <property type="match status" value="1"/>
</dbReference>
<dbReference type="AlphaFoldDB" id="A9WKA6"/>
<dbReference type="RefSeq" id="WP_012258637.1">
    <property type="nucleotide sequence ID" value="NC_010175.1"/>
</dbReference>
<evidence type="ECO:0000256" key="2">
    <source>
        <dbReference type="ARBA" id="ARBA00022448"/>
    </source>
</evidence>
<dbReference type="eggNOG" id="COG1173">
    <property type="taxonomic scope" value="Bacteria"/>
</dbReference>
<protein>
    <submittedName>
        <fullName evidence="9">Binding-protein-dependent transport systems inner membrane component</fullName>
    </submittedName>
</protein>
<gene>
    <name evidence="9" type="ordered locus">Caur_2782</name>
</gene>
<dbReference type="Proteomes" id="UP000002008">
    <property type="component" value="Chromosome"/>
</dbReference>
<feature type="transmembrane region" description="Helical" evidence="7">
    <location>
        <begin position="146"/>
        <end position="165"/>
    </location>
</feature>
<keyword evidence="6 7" id="KW-0472">Membrane</keyword>
<dbReference type="KEGG" id="cau:Caur_2782"/>
<comment type="similarity">
    <text evidence="7">Belongs to the binding-protein-dependent transport system permease family.</text>
</comment>
<dbReference type="NCBIfam" id="NF045476">
    <property type="entry name" value="Opp4C"/>
    <property type="match status" value="1"/>
</dbReference>
<keyword evidence="10" id="KW-1185">Reference proteome</keyword>
<keyword evidence="3" id="KW-1003">Cell membrane</keyword>
<feature type="transmembrane region" description="Helical" evidence="7">
    <location>
        <begin position="83"/>
        <end position="111"/>
    </location>
</feature>
<keyword evidence="4 7" id="KW-0812">Transmembrane</keyword>
<reference evidence="10" key="1">
    <citation type="journal article" date="2011" name="BMC Genomics">
        <title>Complete genome sequence of the filamentous anoxygenic phototrophic bacterium Chloroflexus aurantiacus.</title>
        <authorList>
            <person name="Tang K.H."/>
            <person name="Barry K."/>
            <person name="Chertkov O."/>
            <person name="Dalin E."/>
            <person name="Han C.S."/>
            <person name="Hauser L.J."/>
            <person name="Honchak B.M."/>
            <person name="Karbach L.E."/>
            <person name="Land M.L."/>
            <person name="Lapidus A."/>
            <person name="Larimer F.W."/>
            <person name="Mikhailova N."/>
            <person name="Pitluck S."/>
            <person name="Pierson B.K."/>
            <person name="Blankenship R.E."/>
        </authorList>
    </citation>
    <scope>NUCLEOTIDE SEQUENCE [LARGE SCALE GENOMIC DNA]</scope>
    <source>
        <strain evidence="10">ATCC 29366 / DSM 635 / J-10-fl</strain>
    </source>
</reference>
<evidence type="ECO:0000256" key="4">
    <source>
        <dbReference type="ARBA" id="ARBA00022692"/>
    </source>
</evidence>
<feature type="transmembrane region" description="Helical" evidence="7">
    <location>
        <begin position="257"/>
        <end position="279"/>
    </location>
</feature>
<dbReference type="EnsemblBacteria" id="ABY35984">
    <property type="protein sequence ID" value="ABY35984"/>
    <property type="gene ID" value="Caur_2782"/>
</dbReference>
<dbReference type="SUPFAM" id="SSF161098">
    <property type="entry name" value="MetI-like"/>
    <property type="match status" value="1"/>
</dbReference>
<dbReference type="Pfam" id="PF00528">
    <property type="entry name" value="BPD_transp_1"/>
    <property type="match status" value="1"/>
</dbReference>
<dbReference type="PATRIC" id="fig|324602.8.peg.3132"/>
<dbReference type="InterPro" id="IPR035906">
    <property type="entry name" value="MetI-like_sf"/>
</dbReference>
<proteinExistence type="inferred from homology"/>
<keyword evidence="5 7" id="KW-1133">Transmembrane helix</keyword>
<comment type="subcellular location">
    <subcellularLocation>
        <location evidence="1 7">Cell membrane</location>
        <topology evidence="1 7">Multi-pass membrane protein</topology>
    </subcellularLocation>
</comment>
<keyword evidence="2 7" id="KW-0813">Transport</keyword>
<evidence type="ECO:0000256" key="1">
    <source>
        <dbReference type="ARBA" id="ARBA00004651"/>
    </source>
</evidence>
<dbReference type="STRING" id="324602.Caur_2782"/>
<evidence type="ECO:0000256" key="7">
    <source>
        <dbReference type="RuleBase" id="RU363032"/>
    </source>
</evidence>
<dbReference type="EMBL" id="CP000909">
    <property type="protein sequence ID" value="ABY35984.1"/>
    <property type="molecule type" value="Genomic_DNA"/>
</dbReference>
<dbReference type="HOGENOM" id="CLU_028518_1_2_0"/>
<dbReference type="Pfam" id="PF12911">
    <property type="entry name" value="OppC_N"/>
    <property type="match status" value="1"/>
</dbReference>